<organism evidence="1 2">
    <name type="scientific">Profundibacterium mesophilum KAUST100406-0324</name>
    <dbReference type="NCBI Taxonomy" id="1037889"/>
    <lineage>
        <taxon>Bacteria</taxon>
        <taxon>Pseudomonadati</taxon>
        <taxon>Pseudomonadota</taxon>
        <taxon>Alphaproteobacteria</taxon>
        <taxon>Rhodobacterales</taxon>
        <taxon>Roseobacteraceae</taxon>
        <taxon>Profundibacterium</taxon>
    </lineage>
</organism>
<reference evidence="1" key="1">
    <citation type="submission" date="2013-03" db="EMBL/GenBank/DDBJ databases">
        <title>Genome Sequence of the Profundibacterium mesophilum strain KAUST100406-0324T from Red Sea, a novel genus in the family Rhodobacteraceae.</title>
        <authorList>
            <person name="Essack M."/>
            <person name="Alam I."/>
            <person name="Lafi F."/>
            <person name="Alawi W."/>
            <person name="Kamanu F."/>
            <person name="Al-Suwailem A."/>
            <person name="Lee O.O."/>
            <person name="Xu Y."/>
            <person name="Bajic V."/>
            <person name="Qian P.-Y."/>
            <person name="Archer J."/>
        </authorList>
    </citation>
    <scope>NUCLEOTIDE SEQUENCE</scope>
    <source>
        <strain evidence="1">KAUST100406-0324</strain>
    </source>
</reference>
<proteinExistence type="predicted"/>
<name>A0A921TDI0_9RHOB</name>
<feature type="non-terminal residue" evidence="1">
    <location>
        <position position="1"/>
    </location>
</feature>
<evidence type="ECO:0000313" key="1">
    <source>
        <dbReference type="EMBL" id="KAF0674339.1"/>
    </source>
</evidence>
<keyword evidence="2" id="KW-1185">Reference proteome</keyword>
<dbReference type="EMBL" id="APKE01000127">
    <property type="protein sequence ID" value="KAF0674339.1"/>
    <property type="molecule type" value="Genomic_DNA"/>
</dbReference>
<accession>A0A921TDI0</accession>
<comment type="caution">
    <text evidence="1">The sequence shown here is derived from an EMBL/GenBank/DDBJ whole genome shotgun (WGS) entry which is preliminary data.</text>
</comment>
<protein>
    <submittedName>
        <fullName evidence="1">Uncharacterized protein</fullName>
    </submittedName>
</protein>
<gene>
    <name evidence="1" type="ORF">PMES_03386</name>
</gene>
<dbReference type="AlphaFoldDB" id="A0A921TDI0"/>
<sequence>DGDRAALGDAGAWPGEADRACLSGFRGQYRQGPAFRRSLCRPQARRQARELRLHGDRYRSLRGGGRRRGG</sequence>
<dbReference type="Proteomes" id="UP000698242">
    <property type="component" value="Unassembled WGS sequence"/>
</dbReference>
<evidence type="ECO:0000313" key="2">
    <source>
        <dbReference type="Proteomes" id="UP000698242"/>
    </source>
</evidence>
<feature type="non-terminal residue" evidence="1">
    <location>
        <position position="70"/>
    </location>
</feature>